<accession>A0A369QHV3</accession>
<dbReference type="EC" id="3.1.1.17" evidence="5"/>
<dbReference type="PROSITE" id="PS51257">
    <property type="entry name" value="PROKAR_LIPOPROTEIN"/>
    <property type="match status" value="1"/>
</dbReference>
<name>A0A369QHV3_9BACT</name>
<dbReference type="AlphaFoldDB" id="A0A369QHV3"/>
<dbReference type="EMBL" id="QASA01000001">
    <property type="protein sequence ID" value="RDC63880.1"/>
    <property type="molecule type" value="Genomic_DNA"/>
</dbReference>
<proteinExistence type="predicted"/>
<comment type="cofactor">
    <cofactor evidence="3">
        <name>Zn(2+)</name>
        <dbReference type="ChEBI" id="CHEBI:29105"/>
    </cofactor>
    <text evidence="3">Binds 1 divalent metal cation per subunit.</text>
</comment>
<feature type="active site" description="Proton donor/acceptor" evidence="2">
    <location>
        <position position="288"/>
    </location>
</feature>
<dbReference type="Pfam" id="PF08450">
    <property type="entry name" value="SGL"/>
    <property type="match status" value="1"/>
</dbReference>
<feature type="binding site" evidence="3">
    <location>
        <position position="178"/>
    </location>
    <ligand>
        <name>substrate</name>
    </ligand>
</feature>
<dbReference type="InterPro" id="IPR051262">
    <property type="entry name" value="SMP-30/CGR1_Lactonase"/>
</dbReference>
<evidence type="ECO:0000313" key="5">
    <source>
        <dbReference type="EMBL" id="RDC63880.1"/>
    </source>
</evidence>
<dbReference type="RefSeq" id="WP_233507511.1">
    <property type="nucleotide sequence ID" value="NZ_QASA01000001.1"/>
</dbReference>
<dbReference type="GO" id="GO:0004341">
    <property type="term" value="F:gluconolactonase activity"/>
    <property type="evidence" value="ECO:0007669"/>
    <property type="project" value="UniProtKB-EC"/>
</dbReference>
<dbReference type="InterPro" id="IPR013658">
    <property type="entry name" value="SGL"/>
</dbReference>
<keyword evidence="3" id="KW-0479">Metal-binding</keyword>
<keyword evidence="1 5" id="KW-0378">Hydrolase</keyword>
<evidence type="ECO:0000259" key="4">
    <source>
        <dbReference type="Pfam" id="PF08450"/>
    </source>
</evidence>
<feature type="domain" description="SMP-30/Gluconolactonase/LRE-like region" evidence="4">
    <location>
        <begin position="74"/>
        <end position="341"/>
    </location>
</feature>
<dbReference type="GO" id="GO:0046872">
    <property type="term" value="F:metal ion binding"/>
    <property type="evidence" value="ECO:0007669"/>
    <property type="project" value="UniProtKB-KW"/>
</dbReference>
<reference evidence="5 6" key="1">
    <citation type="submission" date="2018-04" db="EMBL/GenBank/DDBJ databases">
        <title>Adhaeribacter sp. HMF7616 genome sequencing and assembly.</title>
        <authorList>
            <person name="Kang H."/>
            <person name="Kang J."/>
            <person name="Cha I."/>
            <person name="Kim H."/>
            <person name="Joh K."/>
        </authorList>
    </citation>
    <scope>NUCLEOTIDE SEQUENCE [LARGE SCALE GENOMIC DNA]</scope>
    <source>
        <strain evidence="5 6">HMF7616</strain>
    </source>
</reference>
<keyword evidence="6" id="KW-1185">Reference proteome</keyword>
<dbReference type="InterPro" id="IPR011042">
    <property type="entry name" value="6-blade_b-propeller_TolB-like"/>
</dbReference>
<dbReference type="PANTHER" id="PTHR47572">
    <property type="entry name" value="LIPOPROTEIN-RELATED"/>
    <property type="match status" value="1"/>
</dbReference>
<dbReference type="PRINTS" id="PR01790">
    <property type="entry name" value="SMP30FAMILY"/>
</dbReference>
<keyword evidence="3" id="KW-0862">Zinc</keyword>
<evidence type="ECO:0000256" key="3">
    <source>
        <dbReference type="PIRSR" id="PIRSR605511-2"/>
    </source>
</evidence>
<sequence>MRTVTYIVVVFLFTGLTFSCQQREKAATIPPTSATPMSQTPITTTGTIEKFDNALDQIIKPGAKIEILAKGFTWSEGPLWLPQENKLIFCDIPPNTIYQWTEKSGLEVYLKPSGYTGTIPRGGEVGSNGLILDKEGRLVLCQHGDRRMARLDAPLDAPVPKFFTIADRYEGKKLNSPNDAVYKSNGDLYFTDPPYGLEKNMDDPAKELPYQGVYRVTPDGTVHLLTKELSRPNGLAFSPDEKTLYIANSDPKRAIWMAYDVQPDGSIANGRVFFDATAMLQKEPGNPDGLKVAQNGVLFATGPGGVLIFSPEGKHLGTIKTGQSTANCAFNPDQSVLYITAHMYLMRVKIK</sequence>
<protein>
    <submittedName>
        <fullName evidence="5">Gluconolactonase</fullName>
        <ecNumber evidence="5">3.1.1.17</ecNumber>
    </submittedName>
</protein>
<dbReference type="PANTHER" id="PTHR47572:SF4">
    <property type="entry name" value="LACTONASE DRP35"/>
    <property type="match status" value="1"/>
</dbReference>
<feature type="binding site" evidence="3">
    <location>
        <position position="288"/>
    </location>
    <ligand>
        <name>a divalent metal cation</name>
        <dbReference type="ChEBI" id="CHEBI:60240"/>
    </ligand>
</feature>
<dbReference type="Proteomes" id="UP000253919">
    <property type="component" value="Unassembled WGS sequence"/>
</dbReference>
<comment type="caution">
    <text evidence="5">The sequence shown here is derived from an EMBL/GenBank/DDBJ whole genome shotgun (WGS) entry which is preliminary data.</text>
</comment>
<feature type="binding site" evidence="3">
    <location>
        <position position="76"/>
    </location>
    <ligand>
        <name>a divalent metal cation</name>
        <dbReference type="ChEBI" id="CHEBI:60240"/>
    </ligand>
</feature>
<feature type="binding site" evidence="3">
    <location>
        <position position="233"/>
    </location>
    <ligand>
        <name>a divalent metal cation</name>
        <dbReference type="ChEBI" id="CHEBI:60240"/>
    </ligand>
</feature>
<dbReference type="Gene3D" id="2.120.10.30">
    <property type="entry name" value="TolB, C-terminal domain"/>
    <property type="match status" value="1"/>
</dbReference>
<evidence type="ECO:0000313" key="6">
    <source>
        <dbReference type="Proteomes" id="UP000253919"/>
    </source>
</evidence>
<dbReference type="SUPFAM" id="SSF63829">
    <property type="entry name" value="Calcium-dependent phosphotriesterase"/>
    <property type="match status" value="1"/>
</dbReference>
<dbReference type="InterPro" id="IPR005511">
    <property type="entry name" value="SMP-30"/>
</dbReference>
<evidence type="ECO:0000256" key="1">
    <source>
        <dbReference type="ARBA" id="ARBA00022801"/>
    </source>
</evidence>
<gene>
    <name evidence="5" type="ORF">AHMF7616_02489</name>
</gene>
<organism evidence="5 6">
    <name type="scientific">Adhaeribacter pallidiroseus</name>
    <dbReference type="NCBI Taxonomy" id="2072847"/>
    <lineage>
        <taxon>Bacteria</taxon>
        <taxon>Pseudomonadati</taxon>
        <taxon>Bacteroidota</taxon>
        <taxon>Cytophagia</taxon>
        <taxon>Cytophagales</taxon>
        <taxon>Hymenobacteraceae</taxon>
        <taxon>Adhaeribacter</taxon>
    </lineage>
</organism>
<evidence type="ECO:0000256" key="2">
    <source>
        <dbReference type="PIRSR" id="PIRSR605511-1"/>
    </source>
</evidence>